<dbReference type="InterPro" id="IPR006665">
    <property type="entry name" value="OmpA-like"/>
</dbReference>
<dbReference type="Pfam" id="PF00691">
    <property type="entry name" value="OmpA"/>
    <property type="match status" value="1"/>
</dbReference>
<dbReference type="RefSeq" id="WP_235313064.1">
    <property type="nucleotide sequence ID" value="NZ_JAKGAS010000007.1"/>
</dbReference>
<dbReference type="PROSITE" id="PS51123">
    <property type="entry name" value="OMPA_2"/>
    <property type="match status" value="1"/>
</dbReference>
<dbReference type="Gene3D" id="3.30.1330.60">
    <property type="entry name" value="OmpA-like domain"/>
    <property type="match status" value="1"/>
</dbReference>
<protein>
    <submittedName>
        <fullName evidence="4">OmpA family protein</fullName>
    </submittedName>
</protein>
<dbReference type="InterPro" id="IPR006690">
    <property type="entry name" value="OMPA-like_CS"/>
</dbReference>
<evidence type="ECO:0000259" key="3">
    <source>
        <dbReference type="PROSITE" id="PS51123"/>
    </source>
</evidence>
<dbReference type="EMBL" id="JAKGAS010000007">
    <property type="protein sequence ID" value="MCF2949024.1"/>
    <property type="molecule type" value="Genomic_DNA"/>
</dbReference>
<keyword evidence="1 2" id="KW-0472">Membrane</keyword>
<name>A0ABS9D8I4_9ALTE</name>
<evidence type="ECO:0000313" key="5">
    <source>
        <dbReference type="Proteomes" id="UP001521137"/>
    </source>
</evidence>
<evidence type="ECO:0000313" key="4">
    <source>
        <dbReference type="EMBL" id="MCF2949024.1"/>
    </source>
</evidence>
<dbReference type="Proteomes" id="UP001521137">
    <property type="component" value="Unassembled WGS sequence"/>
</dbReference>
<feature type="transmembrane region" description="Helical" evidence="2">
    <location>
        <begin position="295"/>
        <end position="314"/>
    </location>
</feature>
<reference evidence="4 5" key="1">
    <citation type="submission" date="2022-01" db="EMBL/GenBank/DDBJ databases">
        <title>Paraglaciecola sp. G1-23.</title>
        <authorList>
            <person name="Jin M.S."/>
            <person name="Han D.M."/>
            <person name="Kim H.M."/>
            <person name="Jeon C.O."/>
        </authorList>
    </citation>
    <scope>NUCLEOTIDE SEQUENCE [LARGE SCALE GENOMIC DNA]</scope>
    <source>
        <strain evidence="4 5">G1-23</strain>
    </source>
</reference>
<dbReference type="InterPro" id="IPR036737">
    <property type="entry name" value="OmpA-like_sf"/>
</dbReference>
<comment type="caution">
    <text evidence="4">The sequence shown here is derived from an EMBL/GenBank/DDBJ whole genome shotgun (WGS) entry which is preliminary data.</text>
</comment>
<keyword evidence="2" id="KW-0812">Transmembrane</keyword>
<sequence>MTSSKQSQTQTSDSQQMEKIRQLVLGEDASLVKQTLKDNAREMVAEVFSEALHDREKNDGSVNKVLLPLVEKSVEKSVSNHSEQFVGYLYPLVGSLVRKSVTAFITDLLEKTNALIENSLTVKGLKWRFRAWRSNVPFSQYVASQTFSFRVEQVFLIHKETGLLLNSVSLNLGTAADADMVSSMLTAINDFVADSFKPNADSSEQQLDVVRTDDFTLVIKPGPKAAVVAAVTGNMPQHVADQLQVTLEDIHKLYDKELNNFNGDALTFENSENQLRDCLIAELKPEAEQTSKTPWMAWSVVFLLLCTITFLMAIRWQSVALKDQIELIDRQPGILITSLELNGLREINLNVLRDPSAIIIKDWLGSQNISLTHLNIKERAYLSLDPELIKHKVQIALGTFPNIQIQWQGMTPSFSGLLTNFDKLMLQNKLSGISGLNFIPSWLDGIVVNTDKTNAADDPNVIRAILDLNIAKIEKMSVAFEKGKSELSVTAIEKLISIKDQFNNLINLAEQQQISLGLVIMGATDTVGTPKFNQILSQKRADNVKLKLQELGISNNRLNAIGLGVIDLKTTNAGARKVLFNVVYFDAS</sequence>
<evidence type="ECO:0000256" key="2">
    <source>
        <dbReference type="SAM" id="Phobius"/>
    </source>
</evidence>
<gene>
    <name evidence="4" type="ORF">L0668_12960</name>
</gene>
<proteinExistence type="predicted"/>
<organism evidence="4 5">
    <name type="scientific">Paraglaciecola algarum</name>
    <dbReference type="NCBI Taxonomy" id="3050085"/>
    <lineage>
        <taxon>Bacteria</taxon>
        <taxon>Pseudomonadati</taxon>
        <taxon>Pseudomonadota</taxon>
        <taxon>Gammaproteobacteria</taxon>
        <taxon>Alteromonadales</taxon>
        <taxon>Alteromonadaceae</taxon>
        <taxon>Paraglaciecola</taxon>
    </lineage>
</organism>
<keyword evidence="2" id="KW-1133">Transmembrane helix</keyword>
<accession>A0ABS9D8I4</accession>
<dbReference type="PROSITE" id="PS01068">
    <property type="entry name" value="OMPA_1"/>
    <property type="match status" value="1"/>
</dbReference>
<dbReference type="SUPFAM" id="SSF103088">
    <property type="entry name" value="OmpA-like"/>
    <property type="match status" value="1"/>
</dbReference>
<keyword evidence="5" id="KW-1185">Reference proteome</keyword>
<evidence type="ECO:0000256" key="1">
    <source>
        <dbReference type="PROSITE-ProRule" id="PRU00473"/>
    </source>
</evidence>
<feature type="domain" description="OmpA-like" evidence="3">
    <location>
        <begin position="467"/>
        <end position="588"/>
    </location>
</feature>